<evidence type="ECO:0000313" key="3">
    <source>
        <dbReference type="Proteomes" id="UP000282832"/>
    </source>
</evidence>
<dbReference type="PANTHER" id="PTHR44103">
    <property type="entry name" value="PROPROTEIN CONVERTASE P"/>
    <property type="match status" value="1"/>
</dbReference>
<organism evidence="2 3">
    <name type="scientific">Sandaracinomonas limnophila</name>
    <dbReference type="NCBI Taxonomy" id="1862386"/>
    <lineage>
        <taxon>Bacteria</taxon>
        <taxon>Pseudomonadati</taxon>
        <taxon>Bacteroidota</taxon>
        <taxon>Cytophagia</taxon>
        <taxon>Cytophagales</taxon>
        <taxon>Flectobacillaceae</taxon>
        <taxon>Sandaracinomonas</taxon>
    </lineage>
</organism>
<dbReference type="Proteomes" id="UP000282832">
    <property type="component" value="Unassembled WGS sequence"/>
</dbReference>
<proteinExistence type="predicted"/>
<dbReference type="EMBL" id="SACY01000005">
    <property type="protein sequence ID" value="RVU23623.1"/>
    <property type="molecule type" value="Genomic_DNA"/>
</dbReference>
<feature type="domain" description="Bacterial repeat" evidence="1">
    <location>
        <begin position="27"/>
        <end position="94"/>
    </location>
</feature>
<evidence type="ECO:0000259" key="1">
    <source>
        <dbReference type="Pfam" id="PF18998"/>
    </source>
</evidence>
<dbReference type="PANTHER" id="PTHR44103:SF1">
    <property type="entry name" value="PROPROTEIN CONVERTASE P"/>
    <property type="match status" value="1"/>
</dbReference>
<dbReference type="InterPro" id="IPR028994">
    <property type="entry name" value="Integrin_alpha_N"/>
</dbReference>
<dbReference type="PROSITE" id="PS51257">
    <property type="entry name" value="PROKAR_LIPOPROTEIN"/>
    <property type="match status" value="1"/>
</dbReference>
<keyword evidence="3" id="KW-1185">Reference proteome</keyword>
<comment type="caution">
    <text evidence="2">The sequence shown here is derived from an EMBL/GenBank/DDBJ whole genome shotgun (WGS) entry which is preliminary data.</text>
</comment>
<evidence type="ECO:0000313" key="2">
    <source>
        <dbReference type="EMBL" id="RVU23623.1"/>
    </source>
</evidence>
<protein>
    <submittedName>
        <fullName evidence="2">VCBS repeat-containing protein</fullName>
    </submittedName>
</protein>
<dbReference type="Gene3D" id="2.130.10.130">
    <property type="entry name" value="Integrin alpha, N-terminal"/>
    <property type="match status" value="1"/>
</dbReference>
<name>A0A437PMV0_9BACT</name>
<dbReference type="InterPro" id="IPR044060">
    <property type="entry name" value="Bacterial_rp_domain"/>
</dbReference>
<dbReference type="Pfam" id="PF18998">
    <property type="entry name" value="Flg_new_2"/>
    <property type="match status" value="2"/>
</dbReference>
<feature type="domain" description="Bacterial repeat" evidence="1">
    <location>
        <begin position="96"/>
        <end position="170"/>
    </location>
</feature>
<dbReference type="RefSeq" id="WP_127805368.1">
    <property type="nucleotide sequence ID" value="NZ_SACY01000005.1"/>
</dbReference>
<accession>A0A437PMV0</accession>
<dbReference type="OrthoDB" id="9816120at2"/>
<sequence length="548" mass="61331">MKILNTILVCSIFLCSCTKEIIQFKLTTNQTPINGGTVSPPSNSYEAGTVVPLIATPAGEYLFKGWTGSISSTNNTYSVTMDADKQVTAQFEKRQYPLNLTIEGNGKVKEEVISLATQSQYPSGTTVKLTASANIGSKFSEWSGDISSKDSIITSTITKPVSYTAKFVDIPMVPAINTDLFPDLNWNDHAAGKNGTYDFNNDGIPDIITYRSLPNNSILPAILTIKDYTGKEIFNFNLKDYKPSARDSLSNILIDFRDLNNDGQLDLGLSYMAEWWTGQNGAPGSSVKYIGNNIYLLLSKAKLSYDVAEILDEPNKPLSFNITMFDWDLDGKDDVLLSDLERGDYLKNLGNNKFDRKKLTPQPFKQGMGNKLDFDKDGKVDLINLYVNQMDADGKYTSSDMSQTLSVLTSKGVSHFPVKGKTINKYIYILGDIISAERIAMVDGDNDGDMDLIVGSLKSKPNAPWTYIQDYFENTGSRFEFRPGYIEIDESLIGELQVWTGDVDKDGDMDLYYPTYRKSQLNANHGKYFWWENTKNGFKINKNFYLKY</sequence>
<gene>
    <name evidence="2" type="ORF">EOJ36_11140</name>
</gene>
<reference evidence="2 3" key="1">
    <citation type="submission" date="2019-01" db="EMBL/GenBank/DDBJ databases">
        <authorList>
            <person name="Chen W.-M."/>
        </authorList>
    </citation>
    <scope>NUCLEOTIDE SEQUENCE [LARGE SCALE GENOMIC DNA]</scope>
    <source>
        <strain evidence="2 3">FSY-15</strain>
    </source>
</reference>
<dbReference type="SUPFAM" id="SSF69318">
    <property type="entry name" value="Integrin alpha N-terminal domain"/>
    <property type="match status" value="1"/>
</dbReference>
<dbReference type="AlphaFoldDB" id="A0A437PMV0"/>